<keyword evidence="5" id="KW-1185">Reference proteome</keyword>
<evidence type="ECO:0000256" key="1">
    <source>
        <dbReference type="SAM" id="MobiDB-lite"/>
    </source>
</evidence>
<dbReference type="OrthoDB" id="5321006at2759"/>
<feature type="region of interest" description="Disordered" evidence="1">
    <location>
        <begin position="640"/>
        <end position="669"/>
    </location>
</feature>
<evidence type="ECO:0000313" key="4">
    <source>
        <dbReference type="EMBL" id="KAF2807766.1"/>
    </source>
</evidence>
<dbReference type="Pfam" id="PF20497">
    <property type="entry name" value="SWI-SNF_Ssr4_C"/>
    <property type="match status" value="1"/>
</dbReference>
<dbReference type="EMBL" id="MU003704">
    <property type="protein sequence ID" value="KAF2807766.1"/>
    <property type="molecule type" value="Genomic_DNA"/>
</dbReference>
<evidence type="ECO:0000259" key="3">
    <source>
        <dbReference type="Pfam" id="PF20497"/>
    </source>
</evidence>
<dbReference type="RefSeq" id="XP_033574730.1">
    <property type="nucleotide sequence ID" value="XM_033728219.1"/>
</dbReference>
<feature type="domain" description="SWI/SNF and RSC complexes subunit Ssr4 C-terminal" evidence="3">
    <location>
        <begin position="291"/>
        <end position="720"/>
    </location>
</feature>
<accession>A0A6A6YG19</accession>
<evidence type="ECO:0000259" key="2">
    <source>
        <dbReference type="Pfam" id="PF08549"/>
    </source>
</evidence>
<dbReference type="Proteomes" id="UP000504636">
    <property type="component" value="Unplaced"/>
</dbReference>
<organism evidence="4">
    <name type="scientific">Mytilinidion resinicola</name>
    <dbReference type="NCBI Taxonomy" id="574789"/>
    <lineage>
        <taxon>Eukaryota</taxon>
        <taxon>Fungi</taxon>
        <taxon>Dikarya</taxon>
        <taxon>Ascomycota</taxon>
        <taxon>Pezizomycotina</taxon>
        <taxon>Dothideomycetes</taxon>
        <taxon>Pleosporomycetidae</taxon>
        <taxon>Mytilinidiales</taxon>
        <taxon>Mytilinidiaceae</taxon>
        <taxon>Mytilinidion</taxon>
    </lineage>
</organism>
<reference evidence="6" key="3">
    <citation type="submission" date="2025-04" db="UniProtKB">
        <authorList>
            <consortium name="RefSeq"/>
        </authorList>
    </citation>
    <scope>IDENTIFICATION</scope>
    <source>
        <strain evidence="6">CBS 304.34</strain>
    </source>
</reference>
<gene>
    <name evidence="4 6" type="ORF">BDZ99DRAFT_572666</name>
</gene>
<proteinExistence type="predicted"/>
<feature type="region of interest" description="Disordered" evidence="1">
    <location>
        <begin position="564"/>
        <end position="605"/>
    </location>
</feature>
<dbReference type="GeneID" id="54469112"/>
<protein>
    <submittedName>
        <fullName evidence="4 6">DUF1750-domain-containing protein</fullName>
    </submittedName>
</protein>
<dbReference type="InterPro" id="IPR013859">
    <property type="entry name" value="Ssr4_N"/>
</dbReference>
<feature type="region of interest" description="Disordered" evidence="1">
    <location>
        <begin position="427"/>
        <end position="467"/>
    </location>
</feature>
<dbReference type="Pfam" id="PF08549">
    <property type="entry name" value="SWI-SNF_Ssr4_N"/>
    <property type="match status" value="1"/>
</dbReference>
<dbReference type="AlphaFoldDB" id="A0A6A6YG19"/>
<feature type="compositionally biased region" description="Polar residues" evidence="1">
    <location>
        <begin position="564"/>
        <end position="604"/>
    </location>
</feature>
<feature type="domain" description="SWI/SNF and RSC complexes subunit Ssr4 N-terminal" evidence="2">
    <location>
        <begin position="13"/>
        <end position="222"/>
    </location>
</feature>
<reference evidence="4 6" key="1">
    <citation type="journal article" date="2020" name="Stud. Mycol.">
        <title>101 Dothideomycetes genomes: a test case for predicting lifestyles and emergence of pathogens.</title>
        <authorList>
            <person name="Haridas S."/>
            <person name="Albert R."/>
            <person name="Binder M."/>
            <person name="Bloem J."/>
            <person name="Labutti K."/>
            <person name="Salamov A."/>
            <person name="Andreopoulos B."/>
            <person name="Baker S."/>
            <person name="Barry K."/>
            <person name="Bills G."/>
            <person name="Bluhm B."/>
            <person name="Cannon C."/>
            <person name="Castanera R."/>
            <person name="Culley D."/>
            <person name="Daum C."/>
            <person name="Ezra D."/>
            <person name="Gonzalez J."/>
            <person name="Henrissat B."/>
            <person name="Kuo A."/>
            <person name="Liang C."/>
            <person name="Lipzen A."/>
            <person name="Lutzoni F."/>
            <person name="Magnuson J."/>
            <person name="Mondo S."/>
            <person name="Nolan M."/>
            <person name="Ohm R."/>
            <person name="Pangilinan J."/>
            <person name="Park H.-J."/>
            <person name="Ramirez L."/>
            <person name="Alfaro M."/>
            <person name="Sun H."/>
            <person name="Tritt A."/>
            <person name="Yoshinaga Y."/>
            <person name="Zwiers L.-H."/>
            <person name="Turgeon B."/>
            <person name="Goodwin S."/>
            <person name="Spatafora J."/>
            <person name="Crous P."/>
            <person name="Grigoriev I."/>
        </authorList>
    </citation>
    <scope>NUCLEOTIDE SEQUENCE</scope>
    <source>
        <strain evidence="4 6">CBS 304.34</strain>
    </source>
</reference>
<name>A0A6A6YG19_9PEZI</name>
<dbReference type="InterPro" id="IPR046464">
    <property type="entry name" value="SWI-SNF_Ssr4_C"/>
</dbReference>
<sequence length="725" mass="78281">MMTQNHVDVRTGQDPSSNVPQFVLPHVHLVSSYRFPHQSQLPPNIALDYLLNAPKIVNDAQPVAWTYFQAPPPDGTVILTWQPPHMGQSFASDGYTWADSESTYSVDIRGYTLEILVHRSGCRYGVEPIANHSRHRYRIINKNPAANAPFDLNLWIVHYTQATPDCRYPAAQIQIRPDVQRIMQERGYLEKQGQLQRKEFMLRDRGNWPDVKFAPSSQMHNMAAQGRPMFNPMQPMGGAMARQAQYYQQPQAPAAGGPPAKRMRQVPPSQMPGIVGGPGMPPTAVSADTTIEDEENTTLGDLLDHLTPREISTMRYKQHHEWMEEVFSSPYAVGQILPVDLGLGLMGELGSLTTGLLDAPAADSLPNAPNQTKSYHKLDPEQLAEFEKRVVEYTKKEEAELAKMRADHARKLANLRRSKTYIKAERRLQEAAHGPGYSSSTNLPEETGDELSPQPPRVETPKDEEKPDAIVAEIEASLGIAIGTKKSVVCVDKGGFIEEQVQPVQVQQPVNGTGNGNGLTNGQGTVYENNGNDDSALNGLLDESAMDADNTAASLLDQYGGSTSLATTPANPTIQHGAQTGSGALSSAGTPGVGSSTLMGQSDGANDLMDLDVEMAGMGDEKGGEGEGDWVMVDEAANAPQTTSGQPKVDNSITASAQAGAPASNTETSTGLFDTADSFSFDNLDTAGDALADYANADDDLGLALEDSAFGDAFHGTEVHESEED</sequence>
<dbReference type="GO" id="GO:0006338">
    <property type="term" value="P:chromatin remodeling"/>
    <property type="evidence" value="ECO:0007669"/>
    <property type="project" value="InterPro"/>
</dbReference>
<reference evidence="6" key="2">
    <citation type="submission" date="2020-04" db="EMBL/GenBank/DDBJ databases">
        <authorList>
            <consortium name="NCBI Genome Project"/>
        </authorList>
    </citation>
    <scope>NUCLEOTIDE SEQUENCE</scope>
    <source>
        <strain evidence="6">CBS 304.34</strain>
    </source>
</reference>
<evidence type="ECO:0000313" key="5">
    <source>
        <dbReference type="Proteomes" id="UP000504636"/>
    </source>
</evidence>
<evidence type="ECO:0000313" key="6">
    <source>
        <dbReference type="RefSeq" id="XP_033574730.1"/>
    </source>
</evidence>